<dbReference type="EMBL" id="CH473948">
    <property type="protein sequence ID" value="EDM04737.1"/>
    <property type="molecule type" value="Genomic_DNA"/>
</dbReference>
<feature type="chain" id="PRO_5039931683" evidence="1">
    <location>
        <begin position="24"/>
        <end position="63"/>
    </location>
</feature>
<evidence type="ECO:0000256" key="1">
    <source>
        <dbReference type="SAM" id="SignalP"/>
    </source>
</evidence>
<keyword evidence="1" id="KW-0732">Signal</keyword>
<accession>A6HFD2</accession>
<protein>
    <submittedName>
        <fullName evidence="2">RCG35276</fullName>
    </submittedName>
</protein>
<dbReference type="AlphaFoldDB" id="A6HFD2"/>
<evidence type="ECO:0000313" key="3">
    <source>
        <dbReference type="Proteomes" id="UP000234681"/>
    </source>
</evidence>
<proteinExistence type="predicted"/>
<sequence>MSSSSSLLLLLLLISAILTLNQTFHHGFSYIGEDKVEKEFSAICHFRHSWVSWDTSPGEQELL</sequence>
<gene>
    <name evidence="2" type="ORF">rCG_35276</name>
</gene>
<reference evidence="2 3" key="1">
    <citation type="submission" date="2005-07" db="EMBL/GenBank/DDBJ databases">
        <authorList>
            <person name="Mural R.J."/>
            <person name="Li P.W."/>
            <person name="Adams M.D."/>
            <person name="Amanatides P.G."/>
            <person name="Baden-Tillson H."/>
            <person name="Barnstead M."/>
            <person name="Chin S.H."/>
            <person name="Dew I."/>
            <person name="Evans C.A."/>
            <person name="Ferriera S."/>
            <person name="Flanigan M."/>
            <person name="Fosler C."/>
            <person name="Glodek A."/>
            <person name="Gu Z."/>
            <person name="Holt R.A."/>
            <person name="Jennings D."/>
            <person name="Kraft C.L."/>
            <person name="Lu F."/>
            <person name="Nguyen T."/>
            <person name="Nusskern D.R."/>
            <person name="Pfannkoch C.M."/>
            <person name="Sitter C."/>
            <person name="Sutton G.G."/>
            <person name="Venter J.C."/>
            <person name="Wang Z."/>
            <person name="Woodage T."/>
            <person name="Zheng X.H."/>
            <person name="Zhong F."/>
        </authorList>
    </citation>
    <scope>NUCLEOTIDE SEQUENCE [LARGE SCALE GENOMIC DNA]</scope>
    <source>
        <strain>BN</strain>
        <strain evidence="3">Sprague-Dawley</strain>
    </source>
</reference>
<organism evidence="2 3">
    <name type="scientific">Rattus norvegicus</name>
    <name type="common">Rat</name>
    <dbReference type="NCBI Taxonomy" id="10116"/>
    <lineage>
        <taxon>Eukaryota</taxon>
        <taxon>Metazoa</taxon>
        <taxon>Chordata</taxon>
        <taxon>Craniata</taxon>
        <taxon>Vertebrata</taxon>
        <taxon>Euteleostomi</taxon>
        <taxon>Mammalia</taxon>
        <taxon>Eutheria</taxon>
        <taxon>Euarchontoglires</taxon>
        <taxon>Glires</taxon>
        <taxon>Rodentia</taxon>
        <taxon>Myomorpha</taxon>
        <taxon>Muroidea</taxon>
        <taxon>Muridae</taxon>
        <taxon>Murinae</taxon>
        <taxon>Rattus</taxon>
    </lineage>
</organism>
<name>A6HFD2_RAT</name>
<evidence type="ECO:0000313" key="2">
    <source>
        <dbReference type="EMBL" id="EDM04737.1"/>
    </source>
</evidence>
<feature type="signal peptide" evidence="1">
    <location>
        <begin position="1"/>
        <end position="23"/>
    </location>
</feature>
<dbReference type="Proteomes" id="UP000234681">
    <property type="component" value="Chromosome 10"/>
</dbReference>